<reference evidence="3 4" key="1">
    <citation type="journal article" date="2018" name="Evol. Lett.">
        <title>Horizontal gene cluster transfer increased hallucinogenic mushroom diversity.</title>
        <authorList>
            <person name="Reynolds H.T."/>
            <person name="Vijayakumar V."/>
            <person name="Gluck-Thaler E."/>
            <person name="Korotkin H.B."/>
            <person name="Matheny P.B."/>
            <person name="Slot J.C."/>
        </authorList>
    </citation>
    <scope>NUCLEOTIDE SEQUENCE [LARGE SCALE GENOMIC DNA]</scope>
    <source>
        <strain evidence="3 4">SRW20</strain>
    </source>
</reference>
<dbReference type="AlphaFoldDB" id="A0A409Y6K8"/>
<name>A0A409Y6K8_9AGAR</name>
<feature type="domain" description="BTB" evidence="2">
    <location>
        <begin position="55"/>
        <end position="120"/>
    </location>
</feature>
<comment type="caution">
    <text evidence="3">The sequence shown here is derived from an EMBL/GenBank/DDBJ whole genome shotgun (WGS) entry which is preliminary data.</text>
</comment>
<dbReference type="SUPFAM" id="SSF54695">
    <property type="entry name" value="POZ domain"/>
    <property type="match status" value="1"/>
</dbReference>
<gene>
    <name evidence="3" type="ORF">CVT26_013812</name>
</gene>
<dbReference type="CDD" id="cd18186">
    <property type="entry name" value="BTB_POZ_ZBTB_KLHL-like"/>
    <property type="match status" value="1"/>
</dbReference>
<evidence type="ECO:0000313" key="4">
    <source>
        <dbReference type="Proteomes" id="UP000284706"/>
    </source>
</evidence>
<organism evidence="3 4">
    <name type="scientific">Gymnopilus dilepis</name>
    <dbReference type="NCBI Taxonomy" id="231916"/>
    <lineage>
        <taxon>Eukaryota</taxon>
        <taxon>Fungi</taxon>
        <taxon>Dikarya</taxon>
        <taxon>Basidiomycota</taxon>
        <taxon>Agaricomycotina</taxon>
        <taxon>Agaricomycetes</taxon>
        <taxon>Agaricomycetidae</taxon>
        <taxon>Agaricales</taxon>
        <taxon>Agaricineae</taxon>
        <taxon>Hymenogastraceae</taxon>
        <taxon>Gymnopilus</taxon>
    </lineage>
</organism>
<protein>
    <recommendedName>
        <fullName evidence="2">BTB domain-containing protein</fullName>
    </recommendedName>
</protein>
<evidence type="ECO:0000256" key="1">
    <source>
        <dbReference type="SAM" id="MobiDB-lite"/>
    </source>
</evidence>
<dbReference type="OrthoDB" id="3217871at2759"/>
<evidence type="ECO:0000259" key="2">
    <source>
        <dbReference type="PROSITE" id="PS50097"/>
    </source>
</evidence>
<dbReference type="InterPro" id="IPR011333">
    <property type="entry name" value="SKP1/BTB/POZ_sf"/>
</dbReference>
<dbReference type="Gene3D" id="3.30.710.10">
    <property type="entry name" value="Potassium Channel Kv1.1, Chain A"/>
    <property type="match status" value="1"/>
</dbReference>
<sequence length="361" mass="41400">MLLLEQLCPIFCDALSDHATALLASPSPPQRKRRRLNPDGKEPTITRSEVWYHDGNVVLQAGLTEFRVHKSVLSSQSGHFRDMFAAKFSNIDLGVKGVQRIILPESADDWLNILLVLYNGFKTHDDLSLSVVRSMLRLEKKYRLEDFRSLAVKALMAEFPRDLGSWEARYIDALTRLPTILPDLHPFEVVNLLYEAGVQSILPVALYSCIEIYQLEEILLGSQRLWDQTLVQMLQAAQARLAIGKERLLIAFMSWLQEHSAYISCHESIIPLPQRKCNDRRSSLIETISSHWRNGRFFVPLRFVASDIPRDKCVDQIIVEIDAFRRRMWDDLPKYFDLPPWKDKSDLAGSSKVPSPQANCL</sequence>
<dbReference type="InterPro" id="IPR000210">
    <property type="entry name" value="BTB/POZ_dom"/>
</dbReference>
<dbReference type="Proteomes" id="UP000284706">
    <property type="component" value="Unassembled WGS sequence"/>
</dbReference>
<dbReference type="EMBL" id="NHYE01001102">
    <property type="protein sequence ID" value="PPQ98666.1"/>
    <property type="molecule type" value="Genomic_DNA"/>
</dbReference>
<feature type="region of interest" description="Disordered" evidence="1">
    <location>
        <begin position="23"/>
        <end position="42"/>
    </location>
</feature>
<evidence type="ECO:0000313" key="3">
    <source>
        <dbReference type="EMBL" id="PPQ98666.1"/>
    </source>
</evidence>
<dbReference type="Pfam" id="PF00651">
    <property type="entry name" value="BTB"/>
    <property type="match status" value="1"/>
</dbReference>
<dbReference type="SMART" id="SM00225">
    <property type="entry name" value="BTB"/>
    <property type="match status" value="1"/>
</dbReference>
<proteinExistence type="predicted"/>
<dbReference type="InParanoid" id="A0A409Y6K8"/>
<keyword evidence="4" id="KW-1185">Reference proteome</keyword>
<accession>A0A409Y6K8</accession>
<dbReference type="PROSITE" id="PS50097">
    <property type="entry name" value="BTB"/>
    <property type="match status" value="1"/>
</dbReference>